<dbReference type="Proteomes" id="UP000027120">
    <property type="component" value="Unassembled WGS sequence"/>
</dbReference>
<organism evidence="1 2">
    <name type="scientific">Citrus sinensis</name>
    <name type="common">Sweet orange</name>
    <name type="synonym">Citrus aurantium var. sinensis</name>
    <dbReference type="NCBI Taxonomy" id="2711"/>
    <lineage>
        <taxon>Eukaryota</taxon>
        <taxon>Viridiplantae</taxon>
        <taxon>Streptophyta</taxon>
        <taxon>Embryophyta</taxon>
        <taxon>Tracheophyta</taxon>
        <taxon>Spermatophyta</taxon>
        <taxon>Magnoliopsida</taxon>
        <taxon>eudicotyledons</taxon>
        <taxon>Gunneridae</taxon>
        <taxon>Pentapetalae</taxon>
        <taxon>rosids</taxon>
        <taxon>malvids</taxon>
        <taxon>Sapindales</taxon>
        <taxon>Rutaceae</taxon>
        <taxon>Aurantioideae</taxon>
        <taxon>Citrus</taxon>
    </lineage>
</organism>
<proteinExistence type="predicted"/>
<name>A0A067EY57_CITSI</name>
<keyword evidence="2" id="KW-1185">Reference proteome</keyword>
<reference evidence="1 2" key="1">
    <citation type="submission" date="2014-04" db="EMBL/GenBank/DDBJ databases">
        <authorList>
            <consortium name="International Citrus Genome Consortium"/>
            <person name="Gmitter F."/>
            <person name="Chen C."/>
            <person name="Farmerie W."/>
            <person name="Harkins T."/>
            <person name="Desany B."/>
            <person name="Mohiuddin M."/>
            <person name="Kodira C."/>
            <person name="Borodovsky M."/>
            <person name="Lomsadze A."/>
            <person name="Burns P."/>
            <person name="Jenkins J."/>
            <person name="Prochnik S."/>
            <person name="Shu S."/>
            <person name="Chapman J."/>
            <person name="Pitluck S."/>
            <person name="Schmutz J."/>
            <person name="Rokhsar D."/>
        </authorList>
    </citation>
    <scope>NUCLEOTIDE SEQUENCE</scope>
</reference>
<protein>
    <submittedName>
        <fullName evidence="1">Uncharacterized protein</fullName>
    </submittedName>
</protein>
<dbReference type="AlphaFoldDB" id="A0A067EY57"/>
<evidence type="ECO:0000313" key="2">
    <source>
        <dbReference type="Proteomes" id="UP000027120"/>
    </source>
</evidence>
<dbReference type="EMBL" id="KK784978">
    <property type="protein sequence ID" value="KDO55886.1"/>
    <property type="molecule type" value="Genomic_DNA"/>
</dbReference>
<dbReference type="SMR" id="A0A067EY57"/>
<evidence type="ECO:0000313" key="1">
    <source>
        <dbReference type="EMBL" id="KDO55886.1"/>
    </source>
</evidence>
<accession>A0A067EY57</accession>
<sequence length="76" mass="8767">MQAKYDDDFVAYMHDVERIMNDYSKILDQIDAWVRGKLFKKKLAIGGEEIAEVASDLTGIPASWLCINPEKRYKTI</sequence>
<gene>
    <name evidence="1" type="ORF">CISIN_1g042192mg</name>
</gene>